<proteinExistence type="predicted"/>
<dbReference type="GO" id="GO:0016020">
    <property type="term" value="C:membrane"/>
    <property type="evidence" value="ECO:0007669"/>
    <property type="project" value="InterPro"/>
</dbReference>
<dbReference type="eggNOG" id="COG0762">
    <property type="taxonomic scope" value="Bacteria"/>
</dbReference>
<dbReference type="Proteomes" id="UP000002440">
    <property type="component" value="Chromosome"/>
</dbReference>
<feature type="transmembrane region" description="Helical" evidence="1">
    <location>
        <begin position="163"/>
        <end position="181"/>
    </location>
</feature>
<dbReference type="InterPro" id="IPR003425">
    <property type="entry name" value="CCB3/YggT"/>
</dbReference>
<evidence type="ECO:0008006" key="4">
    <source>
        <dbReference type="Google" id="ProtNLM"/>
    </source>
</evidence>
<evidence type="ECO:0000313" key="2">
    <source>
        <dbReference type="EMBL" id="ABE50377.1"/>
    </source>
</evidence>
<keyword evidence="1" id="KW-0812">Transmembrane</keyword>
<dbReference type="OrthoDB" id="9806665at2"/>
<dbReference type="AlphaFoldDB" id="Q1GZG0"/>
<dbReference type="Pfam" id="PF02325">
    <property type="entry name" value="CCB3_YggT"/>
    <property type="match status" value="2"/>
</dbReference>
<dbReference type="KEGG" id="mfa:Mfla_2110"/>
<dbReference type="HOGENOM" id="CLU_089905_0_1_4"/>
<reference evidence="2 3" key="1">
    <citation type="submission" date="2006-03" db="EMBL/GenBank/DDBJ databases">
        <title>Complete sequence of Methylobacillus flagellatus KT.</title>
        <authorList>
            <consortium name="US DOE Joint Genome Institute"/>
            <person name="Copeland A."/>
            <person name="Lucas S."/>
            <person name="Lapidus A."/>
            <person name="Barry K."/>
            <person name="Detter J.C."/>
            <person name="Glavina del Rio T."/>
            <person name="Hammon N."/>
            <person name="Israni S."/>
            <person name="Dalin E."/>
            <person name="Tice H."/>
            <person name="Pitluck S."/>
            <person name="Brettin T."/>
            <person name="Bruce D."/>
            <person name="Han C."/>
            <person name="Tapia R."/>
            <person name="Saunders E."/>
            <person name="Gilna P."/>
            <person name="Schmutz J."/>
            <person name="Larimer F."/>
            <person name="Land M."/>
            <person name="Kyrpides N."/>
            <person name="Anderson I."/>
            <person name="Richardson P."/>
        </authorList>
    </citation>
    <scope>NUCLEOTIDE SEQUENCE [LARGE SCALE GENOMIC DNA]</scope>
    <source>
        <strain evidence="3">KT / ATCC 51484 / DSM 6875</strain>
    </source>
</reference>
<organism evidence="2 3">
    <name type="scientific">Methylobacillus flagellatus (strain ATCC 51484 / DSM 6875 / VKM B-1610 / KT)</name>
    <dbReference type="NCBI Taxonomy" id="265072"/>
    <lineage>
        <taxon>Bacteria</taxon>
        <taxon>Pseudomonadati</taxon>
        <taxon>Pseudomonadota</taxon>
        <taxon>Betaproteobacteria</taxon>
        <taxon>Nitrosomonadales</taxon>
        <taxon>Methylophilaceae</taxon>
        <taxon>Methylobacillus</taxon>
    </lineage>
</organism>
<gene>
    <name evidence="2" type="ordered locus">Mfla_2110</name>
</gene>
<feature type="transmembrane region" description="Helical" evidence="1">
    <location>
        <begin position="65"/>
        <end position="85"/>
    </location>
</feature>
<protein>
    <recommendedName>
        <fullName evidence="4">YggT family protein</fullName>
    </recommendedName>
</protein>
<name>Q1GZG0_METFK</name>
<accession>Q1GZG0</accession>
<keyword evidence="1" id="KW-1133">Transmembrane helix</keyword>
<sequence length="191" mass="21348">MINNALQFLLHTVLGLFTLALLLRFYLQLTRAPFHNPVSQAMVAVTNFAVRPVRRFIPGIGGLDTSTLLLAFIAQFLLQVGSLWIRDFPLLVADNTIWIALLGLAFVGLLKLSIYIFLYAVLLQAILSWINPHTIITPVLDALTRPLLRPLRNRIPTAGGFDLSPLVVFIAAQLILIVLITPMEQQLLRLF</sequence>
<dbReference type="EMBL" id="CP000284">
    <property type="protein sequence ID" value="ABE50377.1"/>
    <property type="molecule type" value="Genomic_DNA"/>
</dbReference>
<keyword evidence="1" id="KW-0472">Membrane</keyword>
<evidence type="ECO:0000313" key="3">
    <source>
        <dbReference type="Proteomes" id="UP000002440"/>
    </source>
</evidence>
<evidence type="ECO:0000256" key="1">
    <source>
        <dbReference type="SAM" id="Phobius"/>
    </source>
</evidence>
<dbReference type="RefSeq" id="WP_011480331.1">
    <property type="nucleotide sequence ID" value="NC_007947.1"/>
</dbReference>
<keyword evidence="3" id="KW-1185">Reference proteome</keyword>
<dbReference type="STRING" id="265072.Mfla_2110"/>
<feature type="transmembrane region" description="Helical" evidence="1">
    <location>
        <begin position="97"/>
        <end position="122"/>
    </location>
</feature>